<dbReference type="Pfam" id="PF03110">
    <property type="entry name" value="SBP"/>
    <property type="match status" value="1"/>
</dbReference>
<keyword evidence="2" id="KW-0479">Metal-binding</keyword>
<dbReference type="InterPro" id="IPR004333">
    <property type="entry name" value="SBP_dom"/>
</dbReference>
<keyword evidence="6" id="KW-0238">DNA-binding</keyword>
<gene>
    <name evidence="11" type="ORF">VFH_II158000</name>
</gene>
<keyword evidence="8" id="KW-0539">Nucleus</keyword>
<evidence type="ECO:0000256" key="4">
    <source>
        <dbReference type="ARBA" id="ARBA00022833"/>
    </source>
</evidence>
<feature type="domain" description="SBP-type" evidence="10">
    <location>
        <begin position="187"/>
        <end position="260"/>
    </location>
</feature>
<dbReference type="InterPro" id="IPR036893">
    <property type="entry name" value="SBP_sf"/>
</dbReference>
<dbReference type="Proteomes" id="UP001157006">
    <property type="component" value="Chromosome 2"/>
</dbReference>
<name>A0AAV0ZRQ7_VICFA</name>
<dbReference type="SMR" id="A0AAV0ZRQ7"/>
<dbReference type="Gene3D" id="4.10.1100.10">
    <property type="entry name" value="Transcription factor, SBP-box domain"/>
    <property type="match status" value="1"/>
</dbReference>
<dbReference type="SUPFAM" id="SSF103612">
    <property type="entry name" value="SBT domain"/>
    <property type="match status" value="1"/>
</dbReference>
<keyword evidence="4" id="KW-0862">Zinc</keyword>
<evidence type="ECO:0000256" key="3">
    <source>
        <dbReference type="ARBA" id="ARBA00022771"/>
    </source>
</evidence>
<evidence type="ECO:0000256" key="5">
    <source>
        <dbReference type="ARBA" id="ARBA00023015"/>
    </source>
</evidence>
<evidence type="ECO:0000313" key="12">
    <source>
        <dbReference type="Proteomes" id="UP001157006"/>
    </source>
</evidence>
<sequence length="472" mass="52618">MHLPFFSLSIFYTLWNSKSFFASLSSLFLSLSTQYLQLFQYIIHYSVIHNFLGNEWWLKEVGILLLQLSATASSYCFISIGENLIMEWNLKASSWDLSGIEEATTLPNIETMEESNRFGVYKSKGEFSVDLKLGQVGNSATESSSSVPLPLSKDVSASVSKIASPSSSSGSFKRARAVNNTTLTVSCLVDGCNSDLSNCRDYHRRHKVCELHSKTPEVSIGGLKQRFCQQCSRFHSLDQFDERKRSCRKRLDGHNRRRRKPQPEPITRPTGSFLSNYQGTQLLPFSSSTAMVNSAWSNGLISSGESGMLHIHNQHQQVPVIDKQDLFLGSTATSYGEGKQLQFLHTDNNIPSLHNQNSPLLRTSNKMFCDSLTNSSVNESPCALSLLSSSQTHTPENGLNQMVQQQQQQPHSMSLMQPLGLSLHGNNNSFESMDRVLVPNGSESDHCSSLYNLASDGSQGNEAPQLFPYQWE</sequence>
<evidence type="ECO:0000259" key="10">
    <source>
        <dbReference type="Pfam" id="PF03110"/>
    </source>
</evidence>
<dbReference type="GO" id="GO:0008270">
    <property type="term" value="F:zinc ion binding"/>
    <property type="evidence" value="ECO:0007669"/>
    <property type="project" value="UniProtKB-KW"/>
</dbReference>
<evidence type="ECO:0000256" key="6">
    <source>
        <dbReference type="ARBA" id="ARBA00023125"/>
    </source>
</evidence>
<dbReference type="PANTHER" id="PTHR31251">
    <property type="entry name" value="SQUAMOSA PROMOTER-BINDING-LIKE PROTEIN 4"/>
    <property type="match status" value="1"/>
</dbReference>
<accession>A0AAV0ZRQ7</accession>
<evidence type="ECO:0000256" key="2">
    <source>
        <dbReference type="ARBA" id="ARBA00022723"/>
    </source>
</evidence>
<keyword evidence="3" id="KW-0863">Zinc-finger</keyword>
<evidence type="ECO:0000313" key="11">
    <source>
        <dbReference type="EMBL" id="CAI8599070.1"/>
    </source>
</evidence>
<reference evidence="11 12" key="1">
    <citation type="submission" date="2023-01" db="EMBL/GenBank/DDBJ databases">
        <authorList>
            <person name="Kreplak J."/>
        </authorList>
    </citation>
    <scope>NUCLEOTIDE SEQUENCE [LARGE SCALE GENOMIC DNA]</scope>
</reference>
<evidence type="ECO:0000256" key="1">
    <source>
        <dbReference type="ARBA" id="ARBA00004123"/>
    </source>
</evidence>
<dbReference type="GO" id="GO:0003677">
    <property type="term" value="F:DNA binding"/>
    <property type="evidence" value="ECO:0007669"/>
    <property type="project" value="UniProtKB-KW"/>
</dbReference>
<dbReference type="AlphaFoldDB" id="A0AAV0ZRQ7"/>
<keyword evidence="5" id="KW-0805">Transcription regulation</keyword>
<proteinExistence type="predicted"/>
<protein>
    <recommendedName>
        <fullName evidence="10">SBP-type domain-containing protein</fullName>
    </recommendedName>
</protein>
<feature type="compositionally biased region" description="Polar residues" evidence="9">
    <location>
        <begin position="449"/>
        <end position="462"/>
    </location>
</feature>
<evidence type="ECO:0000256" key="7">
    <source>
        <dbReference type="ARBA" id="ARBA00023163"/>
    </source>
</evidence>
<dbReference type="FunFam" id="4.10.1100.10:FF:000001">
    <property type="entry name" value="Squamosa promoter-binding-like protein 14"/>
    <property type="match status" value="1"/>
</dbReference>
<evidence type="ECO:0000256" key="9">
    <source>
        <dbReference type="SAM" id="MobiDB-lite"/>
    </source>
</evidence>
<keyword evidence="7" id="KW-0804">Transcription</keyword>
<dbReference type="GO" id="GO:0005634">
    <property type="term" value="C:nucleus"/>
    <property type="evidence" value="ECO:0007669"/>
    <property type="project" value="UniProtKB-SubCell"/>
</dbReference>
<feature type="region of interest" description="Disordered" evidence="9">
    <location>
        <begin position="248"/>
        <end position="273"/>
    </location>
</feature>
<evidence type="ECO:0000256" key="8">
    <source>
        <dbReference type="ARBA" id="ARBA00023242"/>
    </source>
</evidence>
<dbReference type="EMBL" id="OX451737">
    <property type="protein sequence ID" value="CAI8599070.1"/>
    <property type="molecule type" value="Genomic_DNA"/>
</dbReference>
<organism evidence="11 12">
    <name type="scientific">Vicia faba</name>
    <name type="common">Broad bean</name>
    <name type="synonym">Faba vulgaris</name>
    <dbReference type="NCBI Taxonomy" id="3906"/>
    <lineage>
        <taxon>Eukaryota</taxon>
        <taxon>Viridiplantae</taxon>
        <taxon>Streptophyta</taxon>
        <taxon>Embryophyta</taxon>
        <taxon>Tracheophyta</taxon>
        <taxon>Spermatophyta</taxon>
        <taxon>Magnoliopsida</taxon>
        <taxon>eudicotyledons</taxon>
        <taxon>Gunneridae</taxon>
        <taxon>Pentapetalae</taxon>
        <taxon>rosids</taxon>
        <taxon>fabids</taxon>
        <taxon>Fabales</taxon>
        <taxon>Fabaceae</taxon>
        <taxon>Papilionoideae</taxon>
        <taxon>50 kb inversion clade</taxon>
        <taxon>NPAAA clade</taxon>
        <taxon>Hologalegina</taxon>
        <taxon>IRL clade</taxon>
        <taxon>Fabeae</taxon>
        <taxon>Vicia</taxon>
    </lineage>
</organism>
<keyword evidence="12" id="KW-1185">Reference proteome</keyword>
<feature type="region of interest" description="Disordered" evidence="9">
    <location>
        <begin position="449"/>
        <end position="472"/>
    </location>
</feature>
<dbReference type="InterPro" id="IPR044817">
    <property type="entry name" value="SBP-like"/>
</dbReference>
<dbReference type="PANTHER" id="PTHR31251:SF207">
    <property type="entry name" value="SQUAMOSA PROMOTER-BINDING-LIKE PROTEIN 13A-RELATED"/>
    <property type="match status" value="1"/>
</dbReference>
<comment type="subcellular location">
    <subcellularLocation>
        <location evidence="1">Nucleus</location>
    </subcellularLocation>
</comment>